<dbReference type="Proteomes" id="UP001432202">
    <property type="component" value="Chromosome"/>
</dbReference>
<accession>A0AAX4KZQ9</accession>
<dbReference type="EMBL" id="CP146016">
    <property type="protein sequence ID" value="WWQ59800.1"/>
    <property type="molecule type" value="Genomic_DNA"/>
</dbReference>
<proteinExistence type="predicted"/>
<evidence type="ECO:0000313" key="1">
    <source>
        <dbReference type="EMBL" id="WWQ59800.1"/>
    </source>
</evidence>
<keyword evidence="2" id="KW-1185">Reference proteome</keyword>
<gene>
    <name evidence="1" type="ORF">V6M85_09975</name>
</gene>
<evidence type="ECO:0000313" key="2">
    <source>
        <dbReference type="Proteomes" id="UP001432202"/>
    </source>
</evidence>
<dbReference type="RefSeq" id="WP_338599456.1">
    <property type="nucleotide sequence ID" value="NZ_CP146016.1"/>
</dbReference>
<sequence>MSSLKLLSKYNNLSKILEVALNYANKLQLIPVFHAYFEDEIISNIVKSLEPKVKSIYEEYRFDRTMFVKNASKILGIKEYDFAYYPYYAFPISKETRVKFIDNSTIPPKAIITKGTVRFTFMPYKSFQELESHVVSREEDDIVIEFEDGKVKSHSRKRNIFTDANVVSKIISSNKEVLLNLTLPTTYYLIPSILAMNVIPFNNEVIIFRDEEALDFKVIDGKAERKQIMMGDTLNPRFKLEVYYDYKSKRILKEEMARGLAYKIPL</sequence>
<dbReference type="AlphaFoldDB" id="A0AAX4KZQ9"/>
<reference evidence="1 2" key="1">
    <citation type="submission" date="2024-02" db="EMBL/GenBank/DDBJ databases">
        <title>STSV induces naive adaptation in Sulfolobus.</title>
        <authorList>
            <person name="Xiang X."/>
            <person name="Song M."/>
        </authorList>
    </citation>
    <scope>NUCLEOTIDE SEQUENCE [LARGE SCALE GENOMIC DNA]</scope>
    <source>
        <strain evidence="1 2">RT2</strain>
    </source>
</reference>
<organism evidence="1 2">
    <name type="scientific">Sulfolobus tengchongensis</name>
    <dbReference type="NCBI Taxonomy" id="207809"/>
    <lineage>
        <taxon>Archaea</taxon>
        <taxon>Thermoproteota</taxon>
        <taxon>Thermoprotei</taxon>
        <taxon>Sulfolobales</taxon>
        <taxon>Sulfolobaceae</taxon>
        <taxon>Sulfolobus</taxon>
    </lineage>
</organism>
<protein>
    <submittedName>
        <fullName evidence="1">Uncharacterized protein</fullName>
    </submittedName>
</protein>
<dbReference type="GeneID" id="89337098"/>
<name>A0AAX4KZQ9_9CREN</name>